<dbReference type="OrthoDB" id="9803036at2"/>
<dbReference type="SUPFAM" id="SSF51161">
    <property type="entry name" value="Trimeric LpxA-like enzymes"/>
    <property type="match status" value="1"/>
</dbReference>
<organism evidence="1 2">
    <name type="scientific">Hoylesella enoeca</name>
    <dbReference type="NCBI Taxonomy" id="76123"/>
    <lineage>
        <taxon>Bacteria</taxon>
        <taxon>Pseudomonadati</taxon>
        <taxon>Bacteroidota</taxon>
        <taxon>Bacteroidia</taxon>
        <taxon>Bacteroidales</taxon>
        <taxon>Prevotellaceae</taxon>
        <taxon>Hoylesella</taxon>
    </lineage>
</organism>
<dbReference type="PANTHER" id="PTHR13061:SF29">
    <property type="entry name" value="GAMMA CARBONIC ANHYDRASE-LIKE 1, MITOCHONDRIAL-RELATED"/>
    <property type="match status" value="1"/>
</dbReference>
<keyword evidence="2" id="KW-1185">Reference proteome</keyword>
<dbReference type="STRING" id="76123.AS203_10620"/>
<dbReference type="InterPro" id="IPR047324">
    <property type="entry name" value="LbH_gamma_CA-like"/>
</dbReference>
<dbReference type="CDD" id="cd04645">
    <property type="entry name" value="LbH_gamma_CA_like"/>
    <property type="match status" value="1"/>
</dbReference>
<evidence type="ECO:0000313" key="2">
    <source>
        <dbReference type="Proteomes" id="UP000056252"/>
    </source>
</evidence>
<dbReference type="RefSeq" id="WP_025065245.1">
    <property type="nucleotide sequence ID" value="NZ_CAUPOR010000004.1"/>
</dbReference>
<dbReference type="EMBL" id="CP013195">
    <property type="protein sequence ID" value="ALO49489.1"/>
    <property type="molecule type" value="Genomic_DNA"/>
</dbReference>
<keyword evidence="1" id="KW-0808">Transferase</keyword>
<accession>A0A0S2KMF1</accession>
<dbReference type="KEGG" id="peo:AS203_10620"/>
<dbReference type="GO" id="GO:0016740">
    <property type="term" value="F:transferase activity"/>
    <property type="evidence" value="ECO:0007669"/>
    <property type="project" value="UniProtKB-KW"/>
</dbReference>
<dbReference type="InterPro" id="IPR050484">
    <property type="entry name" value="Transf_Hexapept/Carb_Anhydrase"/>
</dbReference>
<proteinExistence type="predicted"/>
<evidence type="ECO:0000313" key="1">
    <source>
        <dbReference type="EMBL" id="ALO49489.1"/>
    </source>
</evidence>
<gene>
    <name evidence="1" type="ORF">AS203_10620</name>
</gene>
<dbReference type="AlphaFoldDB" id="A0A0S2KMF1"/>
<reference evidence="2" key="1">
    <citation type="submission" date="2015-11" db="EMBL/GenBank/DDBJ databases">
        <authorList>
            <person name="Holder M.E."/>
            <person name="Ajami N.J."/>
            <person name="Petrosino J.F."/>
        </authorList>
    </citation>
    <scope>NUCLEOTIDE SEQUENCE [LARGE SCALE GENOMIC DNA]</scope>
    <source>
        <strain evidence="2">F0113</strain>
    </source>
</reference>
<name>A0A0S2KMF1_9BACT</name>
<dbReference type="PANTHER" id="PTHR13061">
    <property type="entry name" value="DYNACTIN SUBUNIT P25"/>
    <property type="match status" value="1"/>
</dbReference>
<dbReference type="Gene3D" id="2.160.10.10">
    <property type="entry name" value="Hexapeptide repeat proteins"/>
    <property type="match status" value="1"/>
</dbReference>
<dbReference type="eggNOG" id="COG0663">
    <property type="taxonomic scope" value="Bacteria"/>
</dbReference>
<protein>
    <submittedName>
        <fullName evidence="1">Hexapeptide transferase</fullName>
    </submittedName>
</protein>
<sequence length="169" mass="18031">MALIKTVKNKRPTWGKRCYFAENATIVGDICMGDDCSVWFGAVLRADVDNITIGSRVNIQDGACVHETHGYSVMIEDDVSIGHNATVHGCTLRRGSLIGMGAVVLDRADVGAGSIVAAGAVVAQGTHIGPGEIWGGIPAKLIKRAAEGQSETFAQHYMDIKKDYEEDVK</sequence>
<dbReference type="InterPro" id="IPR011004">
    <property type="entry name" value="Trimer_LpxA-like_sf"/>
</dbReference>
<dbReference type="Proteomes" id="UP000056252">
    <property type="component" value="Chromosome"/>
</dbReference>